<dbReference type="SUPFAM" id="SSF52540">
    <property type="entry name" value="P-loop containing nucleoside triphosphate hydrolases"/>
    <property type="match status" value="1"/>
</dbReference>
<keyword evidence="2 4" id="KW-0342">GTP-binding</keyword>
<evidence type="ECO:0000256" key="3">
    <source>
        <dbReference type="ARBA" id="ARBA00023224"/>
    </source>
</evidence>
<evidence type="ECO:0000256" key="2">
    <source>
        <dbReference type="ARBA" id="ARBA00023134"/>
    </source>
</evidence>
<sequence length="63" mass="7213">MHVKPGSRVFDVGGQRSERKKWIHCFEDVNAIIFIAAVSEYDEVLFEDETTVGSNFFELFGTL</sequence>
<dbReference type="GO" id="GO:0007188">
    <property type="term" value="P:adenylate cyclase-modulating G protein-coupled receptor signaling pathway"/>
    <property type="evidence" value="ECO:0007669"/>
    <property type="project" value="TreeGrafter"/>
</dbReference>
<reference evidence="5 6" key="1">
    <citation type="submission" date="2018-11" db="EMBL/GenBank/DDBJ databases">
        <authorList>
            <consortium name="Pathogen Informatics"/>
        </authorList>
    </citation>
    <scope>NUCLEOTIDE SEQUENCE [LARGE SCALE GENOMIC DNA]</scope>
</reference>
<evidence type="ECO:0000256" key="4">
    <source>
        <dbReference type="PIRSR" id="PIRSR601019-1"/>
    </source>
</evidence>
<dbReference type="FunFam" id="3.40.50.300:FF:000720">
    <property type="entry name" value="Guanine nucleotide-binding protein G(k) subunit alpha"/>
    <property type="match status" value="1"/>
</dbReference>
<dbReference type="GO" id="GO:0001664">
    <property type="term" value="F:G protein-coupled receptor binding"/>
    <property type="evidence" value="ECO:0007669"/>
    <property type="project" value="TreeGrafter"/>
</dbReference>
<dbReference type="GO" id="GO:0003924">
    <property type="term" value="F:GTPase activity"/>
    <property type="evidence" value="ECO:0007669"/>
    <property type="project" value="InterPro"/>
</dbReference>
<dbReference type="InterPro" id="IPR027417">
    <property type="entry name" value="P-loop_NTPase"/>
</dbReference>
<dbReference type="PRINTS" id="PR00318">
    <property type="entry name" value="GPROTEINA"/>
</dbReference>
<dbReference type="AlphaFoldDB" id="A0A3P7JU91"/>
<dbReference type="EMBL" id="UYYB01117560">
    <property type="protein sequence ID" value="VDM82414.1"/>
    <property type="molecule type" value="Genomic_DNA"/>
</dbReference>
<dbReference type="GO" id="GO:0031683">
    <property type="term" value="F:G-protein beta/gamma-subunit complex binding"/>
    <property type="evidence" value="ECO:0007669"/>
    <property type="project" value="InterPro"/>
</dbReference>
<dbReference type="PANTHER" id="PTHR10218">
    <property type="entry name" value="GTP-BINDING PROTEIN ALPHA SUBUNIT"/>
    <property type="match status" value="1"/>
</dbReference>
<evidence type="ECO:0000313" key="6">
    <source>
        <dbReference type="Proteomes" id="UP000270094"/>
    </source>
</evidence>
<name>A0A3P7JU91_STRVU</name>
<proteinExistence type="predicted"/>
<protein>
    <recommendedName>
        <fullName evidence="7">G-protein alpha subunit</fullName>
    </recommendedName>
</protein>
<dbReference type="Proteomes" id="UP000270094">
    <property type="component" value="Unassembled WGS sequence"/>
</dbReference>
<dbReference type="GO" id="GO:0005834">
    <property type="term" value="C:heterotrimeric G-protein complex"/>
    <property type="evidence" value="ECO:0007669"/>
    <property type="project" value="TreeGrafter"/>
</dbReference>
<dbReference type="InterPro" id="IPR001019">
    <property type="entry name" value="Gprotein_alpha_su"/>
</dbReference>
<feature type="binding site" evidence="4">
    <location>
        <begin position="11"/>
        <end position="15"/>
    </location>
    <ligand>
        <name>GTP</name>
        <dbReference type="ChEBI" id="CHEBI:37565"/>
    </ligand>
</feature>
<keyword evidence="6" id="KW-1185">Reference proteome</keyword>
<dbReference type="GO" id="GO:0005737">
    <property type="term" value="C:cytoplasm"/>
    <property type="evidence" value="ECO:0007669"/>
    <property type="project" value="TreeGrafter"/>
</dbReference>
<evidence type="ECO:0000256" key="1">
    <source>
        <dbReference type="ARBA" id="ARBA00022741"/>
    </source>
</evidence>
<dbReference type="Gene3D" id="3.40.50.300">
    <property type="entry name" value="P-loop containing nucleotide triphosphate hydrolases"/>
    <property type="match status" value="1"/>
</dbReference>
<dbReference type="OrthoDB" id="5817230at2759"/>
<dbReference type="PANTHER" id="PTHR10218:SF245">
    <property type="entry name" value="GUANINE NUCLEOTIDE-BINDING PROTEIN ALPHA-2 SUBUNIT-RELATED"/>
    <property type="match status" value="1"/>
</dbReference>
<dbReference type="Pfam" id="PF00503">
    <property type="entry name" value="G-alpha"/>
    <property type="match status" value="1"/>
</dbReference>
<evidence type="ECO:0008006" key="7">
    <source>
        <dbReference type="Google" id="ProtNLM"/>
    </source>
</evidence>
<keyword evidence="3" id="KW-0807">Transducer</keyword>
<gene>
    <name evidence="5" type="ORF">SVUK_LOCUS17412</name>
</gene>
<organism evidence="5 6">
    <name type="scientific">Strongylus vulgaris</name>
    <name type="common">Blood worm</name>
    <dbReference type="NCBI Taxonomy" id="40348"/>
    <lineage>
        <taxon>Eukaryota</taxon>
        <taxon>Metazoa</taxon>
        <taxon>Ecdysozoa</taxon>
        <taxon>Nematoda</taxon>
        <taxon>Chromadorea</taxon>
        <taxon>Rhabditida</taxon>
        <taxon>Rhabditina</taxon>
        <taxon>Rhabditomorpha</taxon>
        <taxon>Strongyloidea</taxon>
        <taxon>Strongylidae</taxon>
        <taxon>Strongylus</taxon>
    </lineage>
</organism>
<dbReference type="GO" id="GO:0005525">
    <property type="term" value="F:GTP binding"/>
    <property type="evidence" value="ECO:0007669"/>
    <property type="project" value="UniProtKB-KW"/>
</dbReference>
<keyword evidence="1 4" id="KW-0547">Nucleotide-binding</keyword>
<dbReference type="PROSITE" id="PS51882">
    <property type="entry name" value="G_ALPHA"/>
    <property type="match status" value="1"/>
</dbReference>
<evidence type="ECO:0000313" key="5">
    <source>
        <dbReference type="EMBL" id="VDM82414.1"/>
    </source>
</evidence>
<accession>A0A3P7JU91</accession>